<dbReference type="RefSeq" id="WP_167966811.1">
    <property type="nucleotide sequence ID" value="NZ_CP050831.1"/>
</dbReference>
<dbReference type="AlphaFoldDB" id="A0A6H0KUV9"/>
<protein>
    <recommendedName>
        <fullName evidence="4">DUF4906 domain-containing protein</fullName>
    </recommendedName>
</protein>
<keyword evidence="1" id="KW-0472">Membrane</keyword>
<reference evidence="2 3" key="1">
    <citation type="submission" date="2020-03" db="EMBL/GenBank/DDBJ databases">
        <title>Genomic analysis of Bacteroides faecium CBA7301.</title>
        <authorList>
            <person name="Kim J."/>
            <person name="Roh S.W."/>
        </authorList>
    </citation>
    <scope>NUCLEOTIDE SEQUENCE [LARGE SCALE GENOMIC DNA]</scope>
    <source>
        <strain evidence="2 3">CBA7301</strain>
    </source>
</reference>
<dbReference type="Proteomes" id="UP000501780">
    <property type="component" value="Chromosome"/>
</dbReference>
<sequence length="973" mass="108553">MKTKIQQRLYYLFRGCLLILCTINIPLLVGSCSDNSETTTVDFFQKNVIRLSISDAELVQVRSVENESECKISGIQVFVYNDSHTSSPVYYQEGTTDLSFLFGNGTASPTVTLKKFIPANGERIYVVCNLTNRSSALGTGGFLIDKTAGEEQLRNYTSQGLMRGFSNLKDEGQAIPMYGWIEWNTSATSNVCLLKRCFAKITVDADMQVLFPDKVVCWEWQNLDFSDFVLDSEHRGGIYQGSINEKGISEKHDLLSATVPLDAAKGLVTSYYSLEYKHSVYALGNEIDEKTFSKDRAMLLLTVQNPDGSNKEYYRLDFWDKETGKYLDIVRNHAYRFNITKLKSKGYTSVQEAIQNPGSNIEYTITVSDKWVQGYTSNGQYLVKTDREEIKLLQGTIKDPVIMLKIELQADDAGNVNLDNVTTRKVRLLGKDKELVSRFFIQTFYSTDNEHLTPIDNGIVMDGIPSVPGAINSTGNECELPLDNKYWIYATVVYGVSLMPKEGFLEITIGNIVKYIPFSIIPETEVFPVDDDGPANCFITPVTYGAYSFDATVIGNGVEGIVEETRDHAKASTGGALTEDVEQYHFKNGMGEDISSSKNVVISPQSAKLIWQDQESLISQVAFNQTTNRVEFLSSGAGNGVIAVYDKYDPNAEDANVLWSWHVWCTEKPDIIELGLPTNGESYSGKNYKIMDRDLGATTNIPDKLTTCGLGYQWGRKDPFIGLTSFYTSLDDPEPENAPMYSVRGTEQELKEEVKNESIGTIEYGIKHPNVFIKAGIGYSSGDWLYYTNLHGGDNSFAGNQYLWGNNPYSRYKMVDIETMKTLYDPCPAGYKVSPPDICGAFLKKPIINDTITDLRSGKIVGHTGKMMEDSFYTPSFTEYGAYFYCGRENSERKVYFISAGFRLGDGTEGLNLIPGYAGHLSGTMTSYDGSGMNTVMTFYFKSLHTFYTSFGGDTGFSEIRASAAQVRCVRDE</sequence>
<keyword evidence="3" id="KW-1185">Reference proteome</keyword>
<dbReference type="EMBL" id="CP050831">
    <property type="protein sequence ID" value="QIU97112.1"/>
    <property type="molecule type" value="Genomic_DNA"/>
</dbReference>
<proteinExistence type="predicted"/>
<evidence type="ECO:0000313" key="3">
    <source>
        <dbReference type="Proteomes" id="UP000501780"/>
    </source>
</evidence>
<name>A0A6H0KUV9_9BACE</name>
<organism evidence="2 3">
    <name type="scientific">Bacteroides faecium</name>
    <dbReference type="NCBI Taxonomy" id="2715212"/>
    <lineage>
        <taxon>Bacteria</taxon>
        <taxon>Pseudomonadati</taxon>
        <taxon>Bacteroidota</taxon>
        <taxon>Bacteroidia</taxon>
        <taxon>Bacteroidales</taxon>
        <taxon>Bacteroidaceae</taxon>
        <taxon>Bacteroides</taxon>
    </lineage>
</organism>
<dbReference type="KEGG" id="bfc:BacF7301_24475"/>
<keyword evidence="1" id="KW-1133">Transmembrane helix</keyword>
<dbReference type="PROSITE" id="PS51257">
    <property type="entry name" value="PROKAR_LIPOPROTEIN"/>
    <property type="match status" value="1"/>
</dbReference>
<evidence type="ECO:0000256" key="1">
    <source>
        <dbReference type="SAM" id="Phobius"/>
    </source>
</evidence>
<feature type="transmembrane region" description="Helical" evidence="1">
    <location>
        <begin position="9"/>
        <end position="29"/>
    </location>
</feature>
<evidence type="ECO:0000313" key="2">
    <source>
        <dbReference type="EMBL" id="QIU97112.1"/>
    </source>
</evidence>
<keyword evidence="1" id="KW-0812">Transmembrane</keyword>
<accession>A0A6H0KUV9</accession>
<evidence type="ECO:0008006" key="4">
    <source>
        <dbReference type="Google" id="ProtNLM"/>
    </source>
</evidence>
<gene>
    <name evidence="2" type="ORF">BacF7301_24475</name>
</gene>